<keyword evidence="2" id="KW-0472">Membrane</keyword>
<keyword evidence="2" id="KW-0812">Transmembrane</keyword>
<feature type="region of interest" description="Disordered" evidence="1">
    <location>
        <begin position="1"/>
        <end position="30"/>
    </location>
</feature>
<dbReference type="RefSeq" id="WP_378616641.1">
    <property type="nucleotide sequence ID" value="NZ_JBHSAX010000033.1"/>
</dbReference>
<dbReference type="EMBL" id="JBHSAX010000033">
    <property type="protein sequence ID" value="MFC3966163.1"/>
    <property type="molecule type" value="Genomic_DNA"/>
</dbReference>
<evidence type="ECO:0000313" key="4">
    <source>
        <dbReference type="Proteomes" id="UP001595696"/>
    </source>
</evidence>
<evidence type="ECO:0000313" key="3">
    <source>
        <dbReference type="EMBL" id="MFC3966163.1"/>
    </source>
</evidence>
<sequence>MSQPPGPHQNPHTQQQNYSAHHNSNVFANNGAGNQRIRIHTAAARPKRTWAWIALVGLLIADFASYQYGQAAYTGGVDESGDFTRATVFIALMVITVLMLRICGRDIKNRFF</sequence>
<organism evidence="3 4">
    <name type="scientific">Nocardia jiangsuensis</name>
    <dbReference type="NCBI Taxonomy" id="1691563"/>
    <lineage>
        <taxon>Bacteria</taxon>
        <taxon>Bacillati</taxon>
        <taxon>Actinomycetota</taxon>
        <taxon>Actinomycetes</taxon>
        <taxon>Mycobacteriales</taxon>
        <taxon>Nocardiaceae</taxon>
        <taxon>Nocardia</taxon>
    </lineage>
</organism>
<feature type="transmembrane region" description="Helical" evidence="2">
    <location>
        <begin position="86"/>
        <end position="104"/>
    </location>
</feature>
<feature type="compositionally biased region" description="Polar residues" evidence="1">
    <location>
        <begin position="10"/>
        <end position="30"/>
    </location>
</feature>
<evidence type="ECO:0000256" key="2">
    <source>
        <dbReference type="SAM" id="Phobius"/>
    </source>
</evidence>
<comment type="caution">
    <text evidence="3">The sequence shown here is derived from an EMBL/GenBank/DDBJ whole genome shotgun (WGS) entry which is preliminary data.</text>
</comment>
<evidence type="ECO:0000256" key="1">
    <source>
        <dbReference type="SAM" id="MobiDB-lite"/>
    </source>
</evidence>
<proteinExistence type="predicted"/>
<keyword evidence="4" id="KW-1185">Reference proteome</keyword>
<name>A0ABV8E152_9NOCA</name>
<accession>A0ABV8E152</accession>
<gene>
    <name evidence="3" type="ORF">ACFO0B_29600</name>
</gene>
<protein>
    <submittedName>
        <fullName evidence="3">Uncharacterized protein</fullName>
    </submittedName>
</protein>
<dbReference type="Proteomes" id="UP001595696">
    <property type="component" value="Unassembled WGS sequence"/>
</dbReference>
<keyword evidence="2" id="KW-1133">Transmembrane helix</keyword>
<feature type="transmembrane region" description="Helical" evidence="2">
    <location>
        <begin position="49"/>
        <end position="66"/>
    </location>
</feature>
<reference evidence="4" key="1">
    <citation type="journal article" date="2019" name="Int. J. Syst. Evol. Microbiol.">
        <title>The Global Catalogue of Microorganisms (GCM) 10K type strain sequencing project: providing services to taxonomists for standard genome sequencing and annotation.</title>
        <authorList>
            <consortium name="The Broad Institute Genomics Platform"/>
            <consortium name="The Broad Institute Genome Sequencing Center for Infectious Disease"/>
            <person name="Wu L."/>
            <person name="Ma J."/>
        </authorList>
    </citation>
    <scope>NUCLEOTIDE SEQUENCE [LARGE SCALE GENOMIC DNA]</scope>
    <source>
        <strain evidence="4">CGMCC 4.7330</strain>
    </source>
</reference>